<evidence type="ECO:0000313" key="4">
    <source>
        <dbReference type="Proteomes" id="UP001172457"/>
    </source>
</evidence>
<evidence type="ECO:0000259" key="2">
    <source>
        <dbReference type="PROSITE" id="PS50966"/>
    </source>
</evidence>
<dbReference type="InterPro" id="IPR004330">
    <property type="entry name" value="FAR1_DNA_bnd_dom"/>
</dbReference>
<dbReference type="Pfam" id="PF04434">
    <property type="entry name" value="SWIM"/>
    <property type="match status" value="1"/>
</dbReference>
<keyword evidence="1" id="KW-0862">Zinc</keyword>
<accession>A0AA38WGI2</accession>
<dbReference type="GO" id="GO:0008270">
    <property type="term" value="F:zinc ion binding"/>
    <property type="evidence" value="ECO:0007669"/>
    <property type="project" value="UniProtKB-KW"/>
</dbReference>
<keyword evidence="4" id="KW-1185">Reference proteome</keyword>
<dbReference type="Pfam" id="PF03101">
    <property type="entry name" value="FAR1"/>
    <property type="match status" value="1"/>
</dbReference>
<organism evidence="3 4">
    <name type="scientific">Centaurea solstitialis</name>
    <name type="common">yellow star-thistle</name>
    <dbReference type="NCBI Taxonomy" id="347529"/>
    <lineage>
        <taxon>Eukaryota</taxon>
        <taxon>Viridiplantae</taxon>
        <taxon>Streptophyta</taxon>
        <taxon>Embryophyta</taxon>
        <taxon>Tracheophyta</taxon>
        <taxon>Spermatophyta</taxon>
        <taxon>Magnoliopsida</taxon>
        <taxon>eudicotyledons</taxon>
        <taxon>Gunneridae</taxon>
        <taxon>Pentapetalae</taxon>
        <taxon>asterids</taxon>
        <taxon>campanulids</taxon>
        <taxon>Asterales</taxon>
        <taxon>Asteraceae</taxon>
        <taxon>Carduoideae</taxon>
        <taxon>Cardueae</taxon>
        <taxon>Centaureinae</taxon>
        <taxon>Centaurea</taxon>
    </lineage>
</organism>
<feature type="domain" description="SWIM-type" evidence="2">
    <location>
        <begin position="410"/>
        <end position="453"/>
    </location>
</feature>
<keyword evidence="1" id="KW-0479">Metal-binding</keyword>
<evidence type="ECO:0000313" key="3">
    <source>
        <dbReference type="EMBL" id="KAJ9547566.1"/>
    </source>
</evidence>
<dbReference type="PROSITE" id="PS50966">
    <property type="entry name" value="ZF_SWIM"/>
    <property type="match status" value="1"/>
</dbReference>
<evidence type="ECO:0000256" key="1">
    <source>
        <dbReference type="PROSITE-ProRule" id="PRU00325"/>
    </source>
</evidence>
<dbReference type="PANTHER" id="PTHR47718">
    <property type="entry name" value="OS01G0519700 PROTEIN"/>
    <property type="match status" value="1"/>
</dbReference>
<sequence>MEVPCNMDESVLDTAVEVHSIDVFDTLDDVQHEDEEEMHVDLDDVQHDDDDELNYLMEQSPGGSKRYFRIVDDLCKPKVGDHFVTIEAAEKHYRKYAMLGGFDVRIHNKKENKIGKITAQHYVCSKQGNSPSKTYDSLDAKPGERRRRNSNIKKCGCFACIKIHYVKERCCYESYFFKCIYGFRFLIMLYRYAIVCVPFVAIDNHKRSVVVGAALMHGEKIPDYTWVLRVFLKFHGTAPTFVITDQCPLMKHAILIVFPNIVHRLCMWHITKKVKSKIGVRMTQETNFVRDFNKIVWNVHMEPDDFETRWLELMESYKLSNDSWFKELFNIRKSWIPAFFKDMPMSGLMRTTSRSESMNAFFNSFDMAIELQRNTHCEDEVKTKATEPRMVSLRKLEAHAAQVYTRNIFFEVQKDFSKVVQDKEDGTITCSCAFYVRNGFLCRHALKERVMGNGFVYVERIFGRIRNEQTLLDKFVEQLRVWDEELESQLPFKSAVERTKDDIEELLGVSDPDDVNFVGPAGIRNKGCGKGKRLKGVYEEEAKKPMQKCRVCKKKTHHDSRNCPNNRS</sequence>
<dbReference type="Pfam" id="PF10551">
    <property type="entry name" value="MULE"/>
    <property type="match status" value="1"/>
</dbReference>
<dbReference type="EMBL" id="JARYMX010000005">
    <property type="protein sequence ID" value="KAJ9547566.1"/>
    <property type="molecule type" value="Genomic_DNA"/>
</dbReference>
<proteinExistence type="predicted"/>
<dbReference type="AlphaFoldDB" id="A0AA38WGI2"/>
<keyword evidence="1" id="KW-0863">Zinc-finger</keyword>
<reference evidence="3" key="1">
    <citation type="submission" date="2023-03" db="EMBL/GenBank/DDBJ databases">
        <title>Chromosome-scale reference genome and RAD-based genetic map of yellow starthistle (Centaurea solstitialis) reveal putative structural variation and QTLs associated with invader traits.</title>
        <authorList>
            <person name="Reatini B."/>
            <person name="Cang F.A."/>
            <person name="Jiang Q."/>
            <person name="Mckibben M.T.W."/>
            <person name="Barker M.S."/>
            <person name="Rieseberg L.H."/>
            <person name="Dlugosch K.M."/>
        </authorList>
    </citation>
    <scope>NUCLEOTIDE SEQUENCE</scope>
    <source>
        <strain evidence="3">CAN-66</strain>
        <tissue evidence="3">Leaf</tissue>
    </source>
</reference>
<dbReference type="Proteomes" id="UP001172457">
    <property type="component" value="Chromosome 5"/>
</dbReference>
<comment type="caution">
    <text evidence="3">The sequence shown here is derived from an EMBL/GenBank/DDBJ whole genome shotgun (WGS) entry which is preliminary data.</text>
</comment>
<dbReference type="PANTHER" id="PTHR47718:SF12">
    <property type="entry name" value="PROTEIN FAR1-RELATED SEQUENCE"/>
    <property type="match status" value="1"/>
</dbReference>
<protein>
    <recommendedName>
        <fullName evidence="2">SWIM-type domain-containing protein</fullName>
    </recommendedName>
</protein>
<dbReference type="InterPro" id="IPR007527">
    <property type="entry name" value="Znf_SWIM"/>
</dbReference>
<name>A0AA38WGI2_9ASTR</name>
<dbReference type="InterPro" id="IPR018289">
    <property type="entry name" value="MULE_transposase_dom"/>
</dbReference>
<gene>
    <name evidence="3" type="ORF">OSB04_020109</name>
</gene>